<accession>A0A173VSJ3</accession>
<name>A0A173VSJ3_9FIRM</name>
<dbReference type="AlphaFoldDB" id="A0A173VSJ3"/>
<proteinExistence type="predicted"/>
<organism evidence="1 2">
    <name type="scientific">Agathobacter rectalis</name>
    <dbReference type="NCBI Taxonomy" id="39491"/>
    <lineage>
        <taxon>Bacteria</taxon>
        <taxon>Bacillati</taxon>
        <taxon>Bacillota</taxon>
        <taxon>Clostridia</taxon>
        <taxon>Lachnospirales</taxon>
        <taxon>Lachnospiraceae</taxon>
        <taxon>Agathobacter</taxon>
    </lineage>
</organism>
<sequence>MVSQNHQQHLLKSKDKISFTVRDYKADIRKDAAEKLKELEKAMTKGRA</sequence>
<reference evidence="1 2" key="1">
    <citation type="submission" date="2015-09" db="EMBL/GenBank/DDBJ databases">
        <authorList>
            <consortium name="Pathogen Informatics"/>
        </authorList>
    </citation>
    <scope>NUCLEOTIDE SEQUENCE [LARGE SCALE GENOMIC DNA]</scope>
    <source>
        <strain evidence="1 2">2789STDY5834968</strain>
    </source>
</reference>
<gene>
    <name evidence="1" type="ORF">ERS852580_03360</name>
</gene>
<evidence type="ECO:0000313" key="1">
    <source>
        <dbReference type="EMBL" id="CUN29115.1"/>
    </source>
</evidence>
<protein>
    <submittedName>
        <fullName evidence="1">Uncharacterized protein</fullName>
    </submittedName>
</protein>
<dbReference type="Proteomes" id="UP000095673">
    <property type="component" value="Unassembled WGS sequence"/>
</dbReference>
<dbReference type="EMBL" id="CYXM01000025">
    <property type="protein sequence ID" value="CUN29115.1"/>
    <property type="molecule type" value="Genomic_DNA"/>
</dbReference>
<evidence type="ECO:0000313" key="2">
    <source>
        <dbReference type="Proteomes" id="UP000095673"/>
    </source>
</evidence>